<evidence type="ECO:0000256" key="6">
    <source>
        <dbReference type="ARBA" id="ARBA00022617"/>
    </source>
</evidence>
<evidence type="ECO:0000256" key="16">
    <source>
        <dbReference type="SAM" id="Phobius"/>
    </source>
</evidence>
<evidence type="ECO:0000256" key="1">
    <source>
        <dbReference type="ARBA" id="ARBA00001971"/>
    </source>
</evidence>
<evidence type="ECO:0000256" key="3">
    <source>
        <dbReference type="ARBA" id="ARBA00004174"/>
    </source>
</evidence>
<dbReference type="PANTHER" id="PTHR24291">
    <property type="entry name" value="CYTOCHROME P450 FAMILY 4"/>
    <property type="match status" value="1"/>
</dbReference>
<dbReference type="PRINTS" id="PR00463">
    <property type="entry name" value="EP450I"/>
</dbReference>
<keyword evidence="18" id="KW-1185">Reference proteome</keyword>
<accession>A0AA38IKJ5</accession>
<evidence type="ECO:0000256" key="12">
    <source>
        <dbReference type="ARBA" id="ARBA00023033"/>
    </source>
</evidence>
<organism evidence="17 18">
    <name type="scientific">Zophobas morio</name>
    <dbReference type="NCBI Taxonomy" id="2755281"/>
    <lineage>
        <taxon>Eukaryota</taxon>
        <taxon>Metazoa</taxon>
        <taxon>Ecdysozoa</taxon>
        <taxon>Arthropoda</taxon>
        <taxon>Hexapoda</taxon>
        <taxon>Insecta</taxon>
        <taxon>Pterygota</taxon>
        <taxon>Neoptera</taxon>
        <taxon>Endopterygota</taxon>
        <taxon>Coleoptera</taxon>
        <taxon>Polyphaga</taxon>
        <taxon>Cucujiformia</taxon>
        <taxon>Tenebrionidae</taxon>
        <taxon>Zophobas</taxon>
    </lineage>
</organism>
<feature type="transmembrane region" description="Helical" evidence="16">
    <location>
        <begin position="43"/>
        <end position="61"/>
    </location>
</feature>
<dbReference type="GO" id="GO:0016705">
    <property type="term" value="F:oxidoreductase activity, acting on paired donors, with incorporation or reduction of molecular oxygen"/>
    <property type="evidence" value="ECO:0007669"/>
    <property type="project" value="InterPro"/>
</dbReference>
<evidence type="ECO:0000313" key="18">
    <source>
        <dbReference type="Proteomes" id="UP001168821"/>
    </source>
</evidence>
<keyword evidence="7 14" id="KW-0479">Metal-binding</keyword>
<dbReference type="Pfam" id="PF00067">
    <property type="entry name" value="p450"/>
    <property type="match status" value="1"/>
</dbReference>
<keyword evidence="16" id="KW-1133">Transmembrane helix</keyword>
<keyword evidence="9" id="KW-0492">Microsome</keyword>
<dbReference type="SUPFAM" id="SSF48264">
    <property type="entry name" value="Cytochrome P450"/>
    <property type="match status" value="1"/>
</dbReference>
<evidence type="ECO:0000256" key="7">
    <source>
        <dbReference type="ARBA" id="ARBA00022723"/>
    </source>
</evidence>
<comment type="caution">
    <text evidence="17">The sequence shown here is derived from an EMBL/GenBank/DDBJ whole genome shotgun (WGS) entry which is preliminary data.</text>
</comment>
<dbReference type="Gene3D" id="1.10.630.10">
    <property type="entry name" value="Cytochrome P450"/>
    <property type="match status" value="1"/>
</dbReference>
<dbReference type="GO" id="GO:0005506">
    <property type="term" value="F:iron ion binding"/>
    <property type="evidence" value="ECO:0007669"/>
    <property type="project" value="InterPro"/>
</dbReference>
<keyword evidence="16" id="KW-0812">Transmembrane</keyword>
<evidence type="ECO:0008006" key="19">
    <source>
        <dbReference type="Google" id="ProtNLM"/>
    </source>
</evidence>
<dbReference type="InterPro" id="IPR017972">
    <property type="entry name" value="Cyt_P450_CS"/>
</dbReference>
<evidence type="ECO:0000313" key="17">
    <source>
        <dbReference type="EMBL" id="KAJ3657061.1"/>
    </source>
</evidence>
<dbReference type="GO" id="GO:0004497">
    <property type="term" value="F:monooxygenase activity"/>
    <property type="evidence" value="ECO:0007669"/>
    <property type="project" value="UniProtKB-KW"/>
</dbReference>
<dbReference type="GO" id="GO:0005789">
    <property type="term" value="C:endoplasmic reticulum membrane"/>
    <property type="evidence" value="ECO:0007669"/>
    <property type="project" value="UniProtKB-SubCell"/>
</dbReference>
<sequence>MLKPLVTDLTSNMVFWIFITCVIFIIISVLWKKRWLLYHAWKIPGPFSVPLLGSAFLLSATKNNFFDLIYRTLDSCKPVTKFWAGSEVYIMTTRPTDVEKILTNCLSKSPFYDNLGGVIKDSLLILKVNLWKEHRKMINPSFNSTILNSFHDVFVKYSREMVEFLSDAEGSEQTDLVSVIWEKTLDSALATLTTVKPHLIKELRRLIPVTVKIEDTFIQRFHKFWLLIDFFWQKSSLNKEFESACRTAHAVINNIISEERKSEFSGRSQRFLPHLIKLNQTKHIADQEILEEMSLMLVASSETTALTVNIVLTILGIYPDIQEKVFQELVSVLPTIKKNPTLEDISRLDYLKRVIKETMRLVPIIPFILRYTDEDIKCDPYIFPAGSNLFVPIILLHRDPEVWSEPEKFDPDRFLPDKITKRHRCSYIPFSFGSRNCIGLRYGMMSVKIMLATILRNFKVQTLDLKSWKEIEWDYLIMLKPKISRLLFEKRRL</sequence>
<protein>
    <recommendedName>
        <fullName evidence="19">Cytochrome P450</fullName>
    </recommendedName>
</protein>
<dbReference type="InterPro" id="IPR050196">
    <property type="entry name" value="Cytochrome_P450_Monoox"/>
</dbReference>
<comment type="similarity">
    <text evidence="5 15">Belongs to the cytochrome P450 family.</text>
</comment>
<keyword evidence="8" id="KW-0256">Endoplasmic reticulum</keyword>
<dbReference type="EMBL" id="JALNTZ010000004">
    <property type="protein sequence ID" value="KAJ3657061.1"/>
    <property type="molecule type" value="Genomic_DNA"/>
</dbReference>
<evidence type="ECO:0000256" key="5">
    <source>
        <dbReference type="ARBA" id="ARBA00010617"/>
    </source>
</evidence>
<dbReference type="InterPro" id="IPR002401">
    <property type="entry name" value="Cyt_P450_E_grp-I"/>
</dbReference>
<comment type="subcellular location">
    <subcellularLocation>
        <location evidence="4">Endoplasmic reticulum membrane</location>
        <topology evidence="4">Peripheral membrane protein</topology>
    </subcellularLocation>
    <subcellularLocation>
        <location evidence="3">Microsome membrane</location>
        <topology evidence="3">Peripheral membrane protein</topology>
    </subcellularLocation>
</comment>
<evidence type="ECO:0000256" key="11">
    <source>
        <dbReference type="ARBA" id="ARBA00023004"/>
    </source>
</evidence>
<dbReference type="GO" id="GO:0020037">
    <property type="term" value="F:heme binding"/>
    <property type="evidence" value="ECO:0007669"/>
    <property type="project" value="InterPro"/>
</dbReference>
<feature type="binding site" description="axial binding residue" evidence="14">
    <location>
        <position position="437"/>
    </location>
    <ligand>
        <name>heme</name>
        <dbReference type="ChEBI" id="CHEBI:30413"/>
    </ligand>
    <ligandPart>
        <name>Fe</name>
        <dbReference type="ChEBI" id="CHEBI:18248"/>
    </ligandPart>
</feature>
<evidence type="ECO:0000256" key="15">
    <source>
        <dbReference type="RuleBase" id="RU000461"/>
    </source>
</evidence>
<dbReference type="InterPro" id="IPR036396">
    <property type="entry name" value="Cyt_P450_sf"/>
</dbReference>
<keyword evidence="13 16" id="KW-0472">Membrane</keyword>
<keyword evidence="11 14" id="KW-0408">Iron</keyword>
<comment type="function">
    <text evidence="2">May be involved in the metabolism of insect hormones and in the breakdown of synthetic insecticides.</text>
</comment>
<dbReference type="PRINTS" id="PR00385">
    <property type="entry name" value="P450"/>
</dbReference>
<dbReference type="InterPro" id="IPR001128">
    <property type="entry name" value="Cyt_P450"/>
</dbReference>
<keyword evidence="10 15" id="KW-0560">Oxidoreductase</keyword>
<dbReference type="Proteomes" id="UP001168821">
    <property type="component" value="Unassembled WGS sequence"/>
</dbReference>
<feature type="transmembrane region" description="Helical" evidence="16">
    <location>
        <begin position="13"/>
        <end position="31"/>
    </location>
</feature>
<evidence type="ECO:0000256" key="2">
    <source>
        <dbReference type="ARBA" id="ARBA00003690"/>
    </source>
</evidence>
<comment type="cofactor">
    <cofactor evidence="1 14">
        <name>heme</name>
        <dbReference type="ChEBI" id="CHEBI:30413"/>
    </cofactor>
</comment>
<evidence type="ECO:0000256" key="9">
    <source>
        <dbReference type="ARBA" id="ARBA00022848"/>
    </source>
</evidence>
<dbReference type="AlphaFoldDB" id="A0AA38IKJ5"/>
<keyword evidence="12 15" id="KW-0503">Monooxygenase</keyword>
<keyword evidence="6 14" id="KW-0349">Heme</keyword>
<evidence type="ECO:0000256" key="8">
    <source>
        <dbReference type="ARBA" id="ARBA00022824"/>
    </source>
</evidence>
<reference evidence="17" key="1">
    <citation type="journal article" date="2023" name="G3 (Bethesda)">
        <title>Whole genome assemblies of Zophobas morio and Tenebrio molitor.</title>
        <authorList>
            <person name="Kaur S."/>
            <person name="Stinson S.A."/>
            <person name="diCenzo G.C."/>
        </authorList>
    </citation>
    <scope>NUCLEOTIDE SEQUENCE</scope>
    <source>
        <strain evidence="17">QUZm001</strain>
    </source>
</reference>
<dbReference type="PROSITE" id="PS00086">
    <property type="entry name" value="CYTOCHROME_P450"/>
    <property type="match status" value="1"/>
</dbReference>
<evidence type="ECO:0000256" key="14">
    <source>
        <dbReference type="PIRSR" id="PIRSR602401-1"/>
    </source>
</evidence>
<gene>
    <name evidence="17" type="ORF">Zmor_016093</name>
</gene>
<evidence type="ECO:0000256" key="4">
    <source>
        <dbReference type="ARBA" id="ARBA00004406"/>
    </source>
</evidence>
<evidence type="ECO:0000256" key="10">
    <source>
        <dbReference type="ARBA" id="ARBA00023002"/>
    </source>
</evidence>
<name>A0AA38IKJ5_9CUCU</name>
<dbReference type="PANTHER" id="PTHR24291:SF189">
    <property type="entry name" value="CYTOCHROME P450 4C3-RELATED"/>
    <property type="match status" value="1"/>
</dbReference>
<evidence type="ECO:0000256" key="13">
    <source>
        <dbReference type="ARBA" id="ARBA00023136"/>
    </source>
</evidence>
<proteinExistence type="inferred from homology"/>